<proteinExistence type="predicted"/>
<accession>A0AAW0MLB5</accession>
<protein>
    <recommendedName>
        <fullName evidence="2">C-type lectin domain-containing protein</fullName>
    </recommendedName>
</protein>
<dbReference type="SUPFAM" id="SSF56436">
    <property type="entry name" value="C-type lectin-like"/>
    <property type="match status" value="2"/>
</dbReference>
<dbReference type="EMBL" id="JBBPFD010000140">
    <property type="protein sequence ID" value="KAK7880128.1"/>
    <property type="molecule type" value="Genomic_DNA"/>
</dbReference>
<gene>
    <name evidence="3" type="ORF">WMY93_033195</name>
</gene>
<dbReference type="PANTHER" id="PTHR45784">
    <property type="entry name" value="C-TYPE LECTIN DOMAIN FAMILY 20 MEMBER A-RELATED"/>
    <property type="match status" value="1"/>
</dbReference>
<dbReference type="PANTHER" id="PTHR45784:SF3">
    <property type="entry name" value="C-TYPE LECTIN DOMAIN FAMILY 4 MEMBER K-LIKE-RELATED"/>
    <property type="match status" value="1"/>
</dbReference>
<sequence length="273" mass="31205">AGVVYSFHAIIYEYHFITSAVTKAEAQQYCREHYTDLAIFRNMDDISKVTRPTGYNYAWIGLFDGPASWQGVMTNDATRGNGRPPELPAPVGSNDSSSKQFILVEISLTWEEARSYCRQHYTDLAMIEDETENTAVAALKPSVNVWIGLYREPWMWPDGSAMAFKNWDNGQPSTATETCAVERYTKYWHDALCDRLFPFICQKVQILSSNSSEVETLKNRVINVQWKMQTLVNLSNPSSKAFLLSQLSEKLIQKGLTDINVKWTRSPQILHWK</sequence>
<feature type="domain" description="C-type lectin" evidence="2">
    <location>
        <begin position="96"/>
        <end position="202"/>
    </location>
</feature>
<feature type="non-terminal residue" evidence="3">
    <location>
        <position position="1"/>
    </location>
</feature>
<reference evidence="4" key="1">
    <citation type="submission" date="2024-04" db="EMBL/GenBank/DDBJ databases">
        <title>Salinicola lusitanus LLJ914,a marine bacterium isolated from the Okinawa Trough.</title>
        <authorList>
            <person name="Li J."/>
        </authorList>
    </citation>
    <scope>NUCLEOTIDE SEQUENCE [LARGE SCALE GENOMIC DNA]</scope>
</reference>
<evidence type="ECO:0000256" key="1">
    <source>
        <dbReference type="SAM" id="MobiDB-lite"/>
    </source>
</evidence>
<dbReference type="Gene3D" id="3.10.100.10">
    <property type="entry name" value="Mannose-Binding Protein A, subunit A"/>
    <property type="match status" value="2"/>
</dbReference>
<evidence type="ECO:0000313" key="3">
    <source>
        <dbReference type="EMBL" id="KAK7880128.1"/>
    </source>
</evidence>
<dbReference type="InterPro" id="IPR016186">
    <property type="entry name" value="C-type_lectin-like/link_sf"/>
</dbReference>
<name>A0AAW0MLB5_9GOBI</name>
<dbReference type="InterPro" id="IPR016187">
    <property type="entry name" value="CTDL_fold"/>
</dbReference>
<dbReference type="SMART" id="SM00034">
    <property type="entry name" value="CLECT"/>
    <property type="match status" value="1"/>
</dbReference>
<dbReference type="Proteomes" id="UP001460270">
    <property type="component" value="Unassembled WGS sequence"/>
</dbReference>
<evidence type="ECO:0000313" key="4">
    <source>
        <dbReference type="Proteomes" id="UP001460270"/>
    </source>
</evidence>
<dbReference type="PROSITE" id="PS50041">
    <property type="entry name" value="C_TYPE_LECTIN_2"/>
    <property type="match status" value="1"/>
</dbReference>
<evidence type="ECO:0000259" key="2">
    <source>
        <dbReference type="PROSITE" id="PS50041"/>
    </source>
</evidence>
<feature type="region of interest" description="Disordered" evidence="1">
    <location>
        <begin position="73"/>
        <end position="94"/>
    </location>
</feature>
<dbReference type="AlphaFoldDB" id="A0AAW0MLB5"/>
<dbReference type="Pfam" id="PF00059">
    <property type="entry name" value="Lectin_C"/>
    <property type="match status" value="1"/>
</dbReference>
<comment type="caution">
    <text evidence="3">The sequence shown here is derived from an EMBL/GenBank/DDBJ whole genome shotgun (WGS) entry which is preliminary data.</text>
</comment>
<dbReference type="InterPro" id="IPR001304">
    <property type="entry name" value="C-type_lectin-like"/>
</dbReference>
<organism evidence="3 4">
    <name type="scientific">Mugilogobius chulae</name>
    <name type="common">yellowstripe goby</name>
    <dbReference type="NCBI Taxonomy" id="88201"/>
    <lineage>
        <taxon>Eukaryota</taxon>
        <taxon>Metazoa</taxon>
        <taxon>Chordata</taxon>
        <taxon>Craniata</taxon>
        <taxon>Vertebrata</taxon>
        <taxon>Euteleostomi</taxon>
        <taxon>Actinopterygii</taxon>
        <taxon>Neopterygii</taxon>
        <taxon>Teleostei</taxon>
        <taxon>Neoteleostei</taxon>
        <taxon>Acanthomorphata</taxon>
        <taxon>Gobiaria</taxon>
        <taxon>Gobiiformes</taxon>
        <taxon>Gobioidei</taxon>
        <taxon>Gobiidae</taxon>
        <taxon>Gobionellinae</taxon>
        <taxon>Mugilogobius</taxon>
    </lineage>
</organism>
<keyword evidence="4" id="KW-1185">Reference proteome</keyword>